<accession>A0A0B6YEQ6</accession>
<dbReference type="EMBL" id="HACG01007085">
    <property type="protein sequence ID" value="CEK53950.1"/>
    <property type="molecule type" value="Transcribed_RNA"/>
</dbReference>
<feature type="non-terminal residue" evidence="2">
    <location>
        <position position="1"/>
    </location>
</feature>
<keyword evidence="1" id="KW-1133">Transmembrane helix</keyword>
<name>A0A0B6YEQ6_9EUPU</name>
<feature type="transmembrane region" description="Helical" evidence="1">
    <location>
        <begin position="21"/>
        <end position="44"/>
    </location>
</feature>
<protein>
    <submittedName>
        <fullName evidence="2">Uncharacterized protein</fullName>
    </submittedName>
</protein>
<sequence length="148" mass="16902">RRSFADAEYVSSGGRCPCLRSLLMIIFWFRCFFCSSFSIISFFMPTEKHFAKRHFLQNDLDSTVTSHLPSHLPRIILWALLLKKALHDSHEMALKLYPRALSPHTKQDLSFLELDINSAGQSETAQRFSSGDTGSLIDFIDETLQKSS</sequence>
<organism evidence="2">
    <name type="scientific">Arion vulgaris</name>
    <dbReference type="NCBI Taxonomy" id="1028688"/>
    <lineage>
        <taxon>Eukaryota</taxon>
        <taxon>Metazoa</taxon>
        <taxon>Spiralia</taxon>
        <taxon>Lophotrochozoa</taxon>
        <taxon>Mollusca</taxon>
        <taxon>Gastropoda</taxon>
        <taxon>Heterobranchia</taxon>
        <taxon>Euthyneura</taxon>
        <taxon>Panpulmonata</taxon>
        <taxon>Eupulmonata</taxon>
        <taxon>Stylommatophora</taxon>
        <taxon>Helicina</taxon>
        <taxon>Arionoidea</taxon>
        <taxon>Arionidae</taxon>
        <taxon>Arion</taxon>
    </lineage>
</organism>
<keyword evidence="1" id="KW-0812">Transmembrane</keyword>
<keyword evidence="1" id="KW-0472">Membrane</keyword>
<reference evidence="2" key="1">
    <citation type="submission" date="2014-12" db="EMBL/GenBank/DDBJ databases">
        <title>Insight into the proteome of Arion vulgaris.</title>
        <authorList>
            <person name="Aradska J."/>
            <person name="Bulat T."/>
            <person name="Smidak R."/>
            <person name="Sarate P."/>
            <person name="Gangsoo J."/>
            <person name="Sialana F."/>
            <person name="Bilban M."/>
            <person name="Lubec G."/>
        </authorList>
    </citation>
    <scope>NUCLEOTIDE SEQUENCE</scope>
    <source>
        <tissue evidence="2">Skin</tissue>
    </source>
</reference>
<evidence type="ECO:0000313" key="2">
    <source>
        <dbReference type="EMBL" id="CEK53950.1"/>
    </source>
</evidence>
<evidence type="ECO:0000256" key="1">
    <source>
        <dbReference type="SAM" id="Phobius"/>
    </source>
</evidence>
<proteinExistence type="predicted"/>
<dbReference type="AlphaFoldDB" id="A0A0B6YEQ6"/>
<gene>
    <name evidence="2" type="primary">ORF21621</name>
</gene>